<gene>
    <name evidence="1" type="ORF">MRATA1EN22A_LOCUS13493</name>
</gene>
<name>A0AC59Z3G1_RANTA</name>
<evidence type="ECO:0000313" key="2">
    <source>
        <dbReference type="Proteomes" id="UP001162501"/>
    </source>
</evidence>
<reference evidence="1" key="2">
    <citation type="submission" date="2025-03" db="EMBL/GenBank/DDBJ databases">
        <authorList>
            <consortium name="ELIXIR-Norway"/>
            <consortium name="Elixir Norway"/>
        </authorList>
    </citation>
    <scope>NUCLEOTIDE SEQUENCE</scope>
</reference>
<reference evidence="1" key="1">
    <citation type="submission" date="2023-05" db="EMBL/GenBank/DDBJ databases">
        <authorList>
            <consortium name="ELIXIR-Norway"/>
        </authorList>
    </citation>
    <scope>NUCLEOTIDE SEQUENCE</scope>
</reference>
<accession>A0AC59Z3G1</accession>
<sequence>MGWGSKLRQDGTSPPARAPGCCPQGTNIISPRELDELLGVQHLLGLKGLTAAAGTQVSPRILSCIPHPMHPPPGDPGNQTWTWAHGEEGGGFQEGSGLCVLRIQAAGHSATQMPQALLQPISMLSLSAQPFRDPPLGQTGRHAGLQGGQMGTGGG</sequence>
<organism evidence="1 2">
    <name type="scientific">Rangifer tarandus platyrhynchus</name>
    <name type="common">Svalbard reindeer</name>
    <dbReference type="NCBI Taxonomy" id="3082113"/>
    <lineage>
        <taxon>Eukaryota</taxon>
        <taxon>Metazoa</taxon>
        <taxon>Chordata</taxon>
        <taxon>Craniata</taxon>
        <taxon>Vertebrata</taxon>
        <taxon>Euteleostomi</taxon>
        <taxon>Mammalia</taxon>
        <taxon>Eutheria</taxon>
        <taxon>Laurasiatheria</taxon>
        <taxon>Artiodactyla</taxon>
        <taxon>Ruminantia</taxon>
        <taxon>Pecora</taxon>
        <taxon>Cervidae</taxon>
        <taxon>Odocoileinae</taxon>
        <taxon>Rangifer</taxon>
    </lineage>
</organism>
<dbReference type="EMBL" id="OX596107">
    <property type="protein sequence ID" value="CAN0196143.1"/>
    <property type="molecule type" value="Genomic_DNA"/>
</dbReference>
<protein>
    <submittedName>
        <fullName evidence="1">Uncharacterized protein</fullName>
    </submittedName>
</protein>
<proteinExistence type="predicted"/>
<evidence type="ECO:0000313" key="1">
    <source>
        <dbReference type="EMBL" id="CAN0196143.1"/>
    </source>
</evidence>
<dbReference type="Proteomes" id="UP001162501">
    <property type="component" value="Chromosome 23"/>
</dbReference>